<keyword evidence="3" id="KW-1185">Reference proteome</keyword>
<protein>
    <submittedName>
        <fullName evidence="2">Uncharacterized protein</fullName>
    </submittedName>
</protein>
<feature type="compositionally biased region" description="Basic and acidic residues" evidence="1">
    <location>
        <begin position="1"/>
        <end position="18"/>
    </location>
</feature>
<sequence>MEQTVYRRDRGAARHHREEDEETWTPAPEPALAISPFDAFSAAGVSGCKGNPKSRRGVGGRSQDGGKLGAPSQSSVIRSRPGAAETDEDPAVLVWAAGDNPGSIGGTCGPERRREGARRTVMELQSCGAADKMAAAQAIRR</sequence>
<name>A0AAV7TXM5_PLEWA</name>
<gene>
    <name evidence="2" type="ORF">NDU88_006430</name>
</gene>
<feature type="region of interest" description="Disordered" evidence="1">
    <location>
        <begin position="1"/>
        <end position="31"/>
    </location>
</feature>
<dbReference type="Proteomes" id="UP001066276">
    <property type="component" value="Chromosome 3_2"/>
</dbReference>
<evidence type="ECO:0000256" key="1">
    <source>
        <dbReference type="SAM" id="MobiDB-lite"/>
    </source>
</evidence>
<feature type="region of interest" description="Disordered" evidence="1">
    <location>
        <begin position="43"/>
        <end position="117"/>
    </location>
</feature>
<organism evidence="2 3">
    <name type="scientific">Pleurodeles waltl</name>
    <name type="common">Iberian ribbed newt</name>
    <dbReference type="NCBI Taxonomy" id="8319"/>
    <lineage>
        <taxon>Eukaryota</taxon>
        <taxon>Metazoa</taxon>
        <taxon>Chordata</taxon>
        <taxon>Craniata</taxon>
        <taxon>Vertebrata</taxon>
        <taxon>Euteleostomi</taxon>
        <taxon>Amphibia</taxon>
        <taxon>Batrachia</taxon>
        <taxon>Caudata</taxon>
        <taxon>Salamandroidea</taxon>
        <taxon>Salamandridae</taxon>
        <taxon>Pleurodelinae</taxon>
        <taxon>Pleurodeles</taxon>
    </lineage>
</organism>
<dbReference type="EMBL" id="JANPWB010000006">
    <property type="protein sequence ID" value="KAJ1181220.1"/>
    <property type="molecule type" value="Genomic_DNA"/>
</dbReference>
<feature type="compositionally biased region" description="Gly residues" evidence="1">
    <location>
        <begin position="59"/>
        <end position="68"/>
    </location>
</feature>
<proteinExistence type="predicted"/>
<reference evidence="2" key="1">
    <citation type="journal article" date="2022" name="bioRxiv">
        <title>Sequencing and chromosome-scale assembly of the giantPleurodeles waltlgenome.</title>
        <authorList>
            <person name="Brown T."/>
            <person name="Elewa A."/>
            <person name="Iarovenko S."/>
            <person name="Subramanian E."/>
            <person name="Araus A.J."/>
            <person name="Petzold A."/>
            <person name="Susuki M."/>
            <person name="Suzuki K.-i.T."/>
            <person name="Hayashi T."/>
            <person name="Toyoda A."/>
            <person name="Oliveira C."/>
            <person name="Osipova E."/>
            <person name="Leigh N.D."/>
            <person name="Simon A."/>
            <person name="Yun M.H."/>
        </authorList>
    </citation>
    <scope>NUCLEOTIDE SEQUENCE</scope>
    <source>
        <strain evidence="2">20211129_DDA</strain>
        <tissue evidence="2">Liver</tissue>
    </source>
</reference>
<evidence type="ECO:0000313" key="2">
    <source>
        <dbReference type="EMBL" id="KAJ1181220.1"/>
    </source>
</evidence>
<comment type="caution">
    <text evidence="2">The sequence shown here is derived from an EMBL/GenBank/DDBJ whole genome shotgun (WGS) entry which is preliminary data.</text>
</comment>
<dbReference type="AlphaFoldDB" id="A0AAV7TXM5"/>
<accession>A0AAV7TXM5</accession>
<evidence type="ECO:0000313" key="3">
    <source>
        <dbReference type="Proteomes" id="UP001066276"/>
    </source>
</evidence>